<dbReference type="AlphaFoldDB" id="A0A178U669"/>
<feature type="compositionally biased region" description="Basic and acidic residues" evidence="1">
    <location>
        <begin position="17"/>
        <end position="39"/>
    </location>
</feature>
<feature type="compositionally biased region" description="Basic and acidic residues" evidence="1">
    <location>
        <begin position="413"/>
        <end position="439"/>
    </location>
</feature>
<dbReference type="InterPro" id="IPR005048">
    <property type="entry name" value="DUF287"/>
</dbReference>
<feature type="domain" description="DUF1985" evidence="3">
    <location>
        <begin position="166"/>
        <end position="269"/>
    </location>
</feature>
<proteinExistence type="predicted"/>
<dbReference type="Pfam" id="PF03384">
    <property type="entry name" value="DUF287"/>
    <property type="match status" value="1"/>
</dbReference>
<evidence type="ECO:0000259" key="2">
    <source>
        <dbReference type="Pfam" id="PF03384"/>
    </source>
</evidence>
<name>A0A178U669_ARATH</name>
<feature type="compositionally biased region" description="Basic and acidic residues" evidence="1">
    <location>
        <begin position="451"/>
        <end position="466"/>
    </location>
</feature>
<feature type="region of interest" description="Disordered" evidence="1">
    <location>
        <begin position="1"/>
        <end position="107"/>
    </location>
</feature>
<organism evidence="4 5">
    <name type="scientific">Arabidopsis thaliana</name>
    <name type="common">Mouse-ear cress</name>
    <dbReference type="NCBI Taxonomy" id="3702"/>
    <lineage>
        <taxon>Eukaryota</taxon>
        <taxon>Viridiplantae</taxon>
        <taxon>Streptophyta</taxon>
        <taxon>Embryophyta</taxon>
        <taxon>Tracheophyta</taxon>
        <taxon>Spermatophyta</taxon>
        <taxon>Magnoliopsida</taxon>
        <taxon>eudicotyledons</taxon>
        <taxon>Gunneridae</taxon>
        <taxon>Pentapetalae</taxon>
        <taxon>rosids</taxon>
        <taxon>malvids</taxon>
        <taxon>Brassicales</taxon>
        <taxon>Brassicaceae</taxon>
        <taxon>Camelineae</taxon>
        <taxon>Arabidopsis</taxon>
    </lineage>
</organism>
<feature type="compositionally biased region" description="Basic and acidic residues" evidence="1">
    <location>
        <begin position="79"/>
        <end position="88"/>
    </location>
</feature>
<feature type="compositionally biased region" description="Basic residues" evidence="1">
    <location>
        <begin position="507"/>
        <end position="517"/>
    </location>
</feature>
<dbReference type="EMBL" id="LUHQ01000009">
    <property type="protein sequence ID" value="OAO89416.1"/>
    <property type="molecule type" value="Genomic_DNA"/>
</dbReference>
<feature type="compositionally biased region" description="Acidic residues" evidence="1">
    <location>
        <begin position="40"/>
        <end position="65"/>
    </location>
</feature>
<reference evidence="5" key="1">
    <citation type="journal article" date="2016" name="Proc. Natl. Acad. Sci. U.S.A.">
        <title>Chromosome-level assembly of Arabidopsis thaliana Ler reveals the extent of translocation and inversion polymorphisms.</title>
        <authorList>
            <person name="Zapata L."/>
            <person name="Ding J."/>
            <person name="Willing E.M."/>
            <person name="Hartwig B."/>
            <person name="Bezdan D."/>
            <person name="Jiao W.B."/>
            <person name="Patel V."/>
            <person name="Velikkakam James G."/>
            <person name="Koornneef M."/>
            <person name="Ossowski S."/>
            <person name="Schneeberger K."/>
        </authorList>
    </citation>
    <scope>NUCLEOTIDE SEQUENCE [LARGE SCALE GENOMIC DNA]</scope>
    <source>
        <strain evidence="5">cv. Landsberg erecta</strain>
    </source>
</reference>
<sequence length="545" mass="62666">MVRAKLVTPTSSESEDERVTIREMDVNREEVVEENKVEDENCDEEHPENLNEPEEEKSEEIDNEEQMQPQGMEENPEEEDKKGEKEKSEELDDEEQPMQPQGMFFGPSEYQKTCKVGTRYTVQQTVKYLEGFIEDLPWFKAHSQFRNVFHMPEEKNHMTQGMGMLLLRTTQIEMDRECWFVVIGLPTRYSIKEHALLCGFDCHEYLKELQPSIKILDAELKFAKKIFKKVFGIKIIDVEKKVDEMKNCGERKKADRKKLAILLFLCKILPFEAIPHLGQKFRDPVRFENECPRMCKAKFSSSVMKGFSLEEINEELGSVKVISSILEPDNEEKDLLRHIVDGDDADDGIGFVDPVFDSWRNRLIKERKRIWWKDMFEADVRARSGEQMEEEHVSENVPRHVPDVSGSSSSLKEAIDEGFKRKVNSDVNKEKKDGGKNEKNVNVAVETDGVETDRVKTEGFETKGVEPEAVETEGVEPEDVETEGLNTAIVLYAAGSPKGDDETPKKETKKKGKKGKGKCNDTKNDKKKRDEDPEDADDGGKKKRR</sequence>
<accession>A0A178U669</accession>
<feature type="compositionally biased region" description="Acidic residues" evidence="1">
    <location>
        <begin position="468"/>
        <end position="482"/>
    </location>
</feature>
<feature type="domain" description="DUF287" evidence="2">
    <location>
        <begin position="322"/>
        <end position="376"/>
    </location>
</feature>
<evidence type="ECO:0000313" key="5">
    <source>
        <dbReference type="Proteomes" id="UP000078284"/>
    </source>
</evidence>
<feature type="region of interest" description="Disordered" evidence="1">
    <location>
        <begin position="387"/>
        <end position="545"/>
    </location>
</feature>
<evidence type="ECO:0000256" key="1">
    <source>
        <dbReference type="SAM" id="MobiDB-lite"/>
    </source>
</evidence>
<feature type="compositionally biased region" description="Basic and acidic residues" evidence="1">
    <location>
        <begin position="518"/>
        <end position="531"/>
    </location>
</feature>
<feature type="compositionally biased region" description="Basic and acidic residues" evidence="1">
    <location>
        <begin position="387"/>
        <end position="402"/>
    </location>
</feature>
<evidence type="ECO:0000313" key="4">
    <source>
        <dbReference type="EMBL" id="OAO89416.1"/>
    </source>
</evidence>
<dbReference type="InterPro" id="IPR015410">
    <property type="entry name" value="DUF1985"/>
</dbReference>
<evidence type="ECO:0008006" key="6">
    <source>
        <dbReference type="Google" id="ProtNLM"/>
    </source>
</evidence>
<gene>
    <name evidence="4" type="ORF">AXX17_ATUG00940</name>
</gene>
<comment type="caution">
    <text evidence="4">The sequence shown here is derived from an EMBL/GenBank/DDBJ whole genome shotgun (WGS) entry which is preliminary data.</text>
</comment>
<evidence type="ECO:0000259" key="3">
    <source>
        <dbReference type="Pfam" id="PF09331"/>
    </source>
</evidence>
<dbReference type="Proteomes" id="UP000078284">
    <property type="component" value="Unassembled WGS sequence"/>
</dbReference>
<protein>
    <recommendedName>
        <fullName evidence="6">DUF1985 domain-containing protein</fullName>
    </recommendedName>
</protein>
<dbReference type="Pfam" id="PF09331">
    <property type="entry name" value="DUF1985"/>
    <property type="match status" value="1"/>
</dbReference>